<dbReference type="AlphaFoldDB" id="C1EF53"/>
<dbReference type="GO" id="GO:0004185">
    <property type="term" value="F:serine-type carboxypeptidase activity"/>
    <property type="evidence" value="ECO:0007669"/>
    <property type="project" value="UniProtKB-UniRule"/>
</dbReference>
<dbReference type="STRING" id="296587.C1EF53"/>
<dbReference type="GeneID" id="8248704"/>
<dbReference type="EC" id="3.4.16.-" evidence="2"/>
<keyword evidence="2" id="KW-0121">Carboxypeptidase</keyword>
<gene>
    <name evidence="4" type="ORF">MICPUN_103835</name>
</gene>
<protein>
    <recommendedName>
        <fullName evidence="2">Carboxypeptidase</fullName>
        <ecNumber evidence="2">3.4.16.-</ecNumber>
    </recommendedName>
</protein>
<dbReference type="KEGG" id="mis:MICPUN_103835"/>
<name>C1EF53_MICCC</name>
<keyword evidence="5" id="KW-1185">Reference proteome</keyword>
<feature type="compositionally biased region" description="Basic and acidic residues" evidence="3">
    <location>
        <begin position="22"/>
        <end position="35"/>
    </location>
</feature>
<evidence type="ECO:0000256" key="2">
    <source>
        <dbReference type="RuleBase" id="RU361156"/>
    </source>
</evidence>
<dbReference type="eggNOG" id="KOG1282">
    <property type="taxonomic scope" value="Eukaryota"/>
</dbReference>
<evidence type="ECO:0000313" key="5">
    <source>
        <dbReference type="Proteomes" id="UP000002009"/>
    </source>
</evidence>
<feature type="region of interest" description="Disordered" evidence="3">
    <location>
        <begin position="22"/>
        <end position="57"/>
    </location>
</feature>
<dbReference type="InParanoid" id="C1EF53"/>
<feature type="chain" id="PRO_5005124818" description="Carboxypeptidase" evidence="2">
    <location>
        <begin position="19"/>
        <end position="594"/>
    </location>
</feature>
<evidence type="ECO:0000256" key="1">
    <source>
        <dbReference type="ARBA" id="ARBA00009431"/>
    </source>
</evidence>
<dbReference type="PRINTS" id="PR00724">
    <property type="entry name" value="CRBOXYPTASEC"/>
</dbReference>
<organism evidence="4 5">
    <name type="scientific">Micromonas commoda (strain RCC299 / NOUM17 / CCMP2709)</name>
    <name type="common">Picoplanktonic green alga</name>
    <dbReference type="NCBI Taxonomy" id="296587"/>
    <lineage>
        <taxon>Eukaryota</taxon>
        <taxon>Viridiplantae</taxon>
        <taxon>Chlorophyta</taxon>
        <taxon>Mamiellophyceae</taxon>
        <taxon>Mamiellales</taxon>
        <taxon>Mamiellaceae</taxon>
        <taxon>Micromonas</taxon>
    </lineage>
</organism>
<dbReference type="EMBL" id="CP001331">
    <property type="protein sequence ID" value="ACO66789.1"/>
    <property type="molecule type" value="Genomic_DNA"/>
</dbReference>
<keyword evidence="2" id="KW-0378">Hydrolase</keyword>
<dbReference type="Proteomes" id="UP000002009">
    <property type="component" value="Chromosome 13"/>
</dbReference>
<keyword evidence="2" id="KW-0732">Signal</keyword>
<sequence length="594" mass="64230">MVRLSVTLVLLSLGTAAAMREPRAMRIERPEDLRAKRTPPAPPAPTTPAPAQLGPSDDLVVDLPGYGPPPAPQYSGFLDASAAEPGTKLHYWFAQAEREDAASRPTVLWLNGGPGSSSILGFLQENGPLLINRTGGLMRNPWAWTKEANLVALESPAGVGYSYCEASLGGGSCANSDNSTASAALAGLIDFFQNKFPALATNEFFITGESYAGVYVPTLARWIIDHNAIDGAFKIPLTGIAAGDPCTDNAFQADSMDMLWYGHKYGFVPDEDFDTLWNRCQVRYGHPRGLTRGNRVKTRDGWKGDATRPRVLDPLDGSGSFRSLDAAIDPPECVAAHRRFLLATSDGFSQTWRNAWMNDLTLYGPSAVVRDDVPGTLDFDMASWMRRVDVRAALHVEESPAKTWPGPDDGWTYTSQWGACNEDAAPGTPSMVDFYRYVAPRLPGQTIVFNGDTDPCVSYEGTREAIRSVGFSAIAGGAQRPYFFNASGVPLGVLDEKPLLFGPSLAVPDAGAQFGGHVTSYAEGLSFVTVHGSGHMVPQFRPRVGLHLLKKLLSGDAFAPPFKPDDELAAMTEGEFKKEMDAWTLRAQSEEFIA</sequence>
<dbReference type="PROSITE" id="PS00560">
    <property type="entry name" value="CARBOXYPEPT_SER_HIS"/>
    <property type="match status" value="1"/>
</dbReference>
<dbReference type="FunCoup" id="C1EF53">
    <property type="interactions" value="1211"/>
</dbReference>
<keyword evidence="2" id="KW-0645">Protease</keyword>
<dbReference type="PROSITE" id="PS00131">
    <property type="entry name" value="CARBOXYPEPT_SER_SER"/>
    <property type="match status" value="1"/>
</dbReference>
<dbReference type="RefSeq" id="XP_002505531.1">
    <property type="nucleotide sequence ID" value="XM_002505485.1"/>
</dbReference>
<accession>C1EF53</accession>
<feature type="signal peptide" evidence="2">
    <location>
        <begin position="1"/>
        <end position="18"/>
    </location>
</feature>
<dbReference type="GO" id="GO:0006508">
    <property type="term" value="P:proteolysis"/>
    <property type="evidence" value="ECO:0007669"/>
    <property type="project" value="UniProtKB-KW"/>
</dbReference>
<proteinExistence type="inferred from homology"/>
<dbReference type="InterPro" id="IPR018202">
    <property type="entry name" value="Ser_caboxypep_ser_AS"/>
</dbReference>
<dbReference type="Gene3D" id="3.40.50.1820">
    <property type="entry name" value="alpha/beta hydrolase"/>
    <property type="match status" value="1"/>
</dbReference>
<dbReference type="OMA" id="DMLWYGH"/>
<dbReference type="PANTHER" id="PTHR11802:SF201">
    <property type="entry name" value="CARBOXYPEPTIDASE"/>
    <property type="match status" value="1"/>
</dbReference>
<feature type="compositionally biased region" description="Pro residues" evidence="3">
    <location>
        <begin position="39"/>
        <end position="48"/>
    </location>
</feature>
<dbReference type="InterPro" id="IPR033124">
    <property type="entry name" value="Ser_caboxypep_his_AS"/>
</dbReference>
<reference evidence="4 5" key="1">
    <citation type="journal article" date="2009" name="Science">
        <title>Green evolution and dynamic adaptations revealed by genomes of the marine picoeukaryotes Micromonas.</title>
        <authorList>
            <person name="Worden A.Z."/>
            <person name="Lee J.H."/>
            <person name="Mock T."/>
            <person name="Rouze P."/>
            <person name="Simmons M.P."/>
            <person name="Aerts A.L."/>
            <person name="Allen A.E."/>
            <person name="Cuvelier M.L."/>
            <person name="Derelle E."/>
            <person name="Everett M.V."/>
            <person name="Foulon E."/>
            <person name="Grimwood J."/>
            <person name="Gundlach H."/>
            <person name="Henrissat B."/>
            <person name="Napoli C."/>
            <person name="McDonald S.M."/>
            <person name="Parker M.S."/>
            <person name="Rombauts S."/>
            <person name="Salamov A."/>
            <person name="Von Dassow P."/>
            <person name="Badger J.H."/>
            <person name="Coutinho P.M."/>
            <person name="Demir E."/>
            <person name="Dubchak I."/>
            <person name="Gentemann C."/>
            <person name="Eikrem W."/>
            <person name="Gready J.E."/>
            <person name="John U."/>
            <person name="Lanier W."/>
            <person name="Lindquist E.A."/>
            <person name="Lucas S."/>
            <person name="Mayer K.F."/>
            <person name="Moreau H."/>
            <person name="Not F."/>
            <person name="Otillar R."/>
            <person name="Panaud O."/>
            <person name="Pangilinan J."/>
            <person name="Paulsen I."/>
            <person name="Piegu B."/>
            <person name="Poliakov A."/>
            <person name="Robbens S."/>
            <person name="Schmutz J."/>
            <person name="Toulza E."/>
            <person name="Wyss T."/>
            <person name="Zelensky A."/>
            <person name="Zhou K."/>
            <person name="Armbrust E.V."/>
            <person name="Bhattacharya D."/>
            <person name="Goodenough U.W."/>
            <person name="Van de Peer Y."/>
            <person name="Grigoriev I.V."/>
        </authorList>
    </citation>
    <scope>NUCLEOTIDE SEQUENCE [LARGE SCALE GENOMIC DNA]</scope>
    <source>
        <strain evidence="5">RCC299 / NOUM17</strain>
    </source>
</reference>
<evidence type="ECO:0000256" key="3">
    <source>
        <dbReference type="SAM" id="MobiDB-lite"/>
    </source>
</evidence>
<comment type="similarity">
    <text evidence="1 2">Belongs to the peptidase S10 family.</text>
</comment>
<evidence type="ECO:0000313" key="4">
    <source>
        <dbReference type="EMBL" id="ACO66789.1"/>
    </source>
</evidence>
<dbReference type="OrthoDB" id="443318at2759"/>
<dbReference type="Pfam" id="PF00450">
    <property type="entry name" value="Peptidase_S10"/>
    <property type="match status" value="1"/>
</dbReference>
<dbReference type="InterPro" id="IPR029058">
    <property type="entry name" value="AB_hydrolase_fold"/>
</dbReference>
<dbReference type="PANTHER" id="PTHR11802">
    <property type="entry name" value="SERINE PROTEASE FAMILY S10 SERINE CARBOXYPEPTIDASE"/>
    <property type="match status" value="1"/>
</dbReference>
<dbReference type="SUPFAM" id="SSF53474">
    <property type="entry name" value="alpha/beta-Hydrolases"/>
    <property type="match status" value="1"/>
</dbReference>
<dbReference type="InterPro" id="IPR001563">
    <property type="entry name" value="Peptidase_S10"/>
</dbReference>